<evidence type="ECO:0000313" key="10">
    <source>
        <dbReference type="Proteomes" id="UP000219565"/>
    </source>
</evidence>
<accession>A0A285LX66</accession>
<dbReference type="PANTHER" id="PTHR23506:SF23">
    <property type="entry name" value="GH10249P"/>
    <property type="match status" value="1"/>
</dbReference>
<dbReference type="GO" id="GO:0022857">
    <property type="term" value="F:transmembrane transporter activity"/>
    <property type="evidence" value="ECO:0007669"/>
    <property type="project" value="InterPro"/>
</dbReference>
<name>A0A285LX66_9NOCA</name>
<dbReference type="Gene3D" id="1.20.1250.20">
    <property type="entry name" value="MFS general substrate transporter like domains"/>
    <property type="match status" value="2"/>
</dbReference>
<comment type="subcellular location">
    <subcellularLocation>
        <location evidence="1">Cell membrane</location>
        <topology evidence="1">Multi-pass membrane protein</topology>
    </subcellularLocation>
</comment>
<evidence type="ECO:0000256" key="1">
    <source>
        <dbReference type="ARBA" id="ARBA00004651"/>
    </source>
</evidence>
<dbReference type="STRING" id="1379680.GCA_001612615_04459"/>
<dbReference type="InterPro" id="IPR020846">
    <property type="entry name" value="MFS_dom"/>
</dbReference>
<dbReference type="Pfam" id="PF07690">
    <property type="entry name" value="MFS_1"/>
    <property type="match status" value="2"/>
</dbReference>
<dbReference type="PANTHER" id="PTHR23506">
    <property type="entry name" value="GH10249P"/>
    <property type="match status" value="1"/>
</dbReference>
<evidence type="ECO:0000256" key="2">
    <source>
        <dbReference type="ARBA" id="ARBA00022448"/>
    </source>
</evidence>
<evidence type="ECO:0000256" key="4">
    <source>
        <dbReference type="ARBA" id="ARBA00022989"/>
    </source>
</evidence>
<dbReference type="Proteomes" id="UP000219565">
    <property type="component" value="Unassembled WGS sequence"/>
</dbReference>
<dbReference type="PRINTS" id="PR01035">
    <property type="entry name" value="TCRTETA"/>
</dbReference>
<dbReference type="InterPro" id="IPR050930">
    <property type="entry name" value="MFS_Vesicular_Transporter"/>
</dbReference>
<protein>
    <submittedName>
        <fullName evidence="9">Predicted arabinose efflux permease, MFS family</fullName>
    </submittedName>
</protein>
<dbReference type="RefSeq" id="WP_218841210.1">
    <property type="nucleotide sequence ID" value="NZ_OBEG01000009.1"/>
</dbReference>
<feature type="transmembrane region" description="Helical" evidence="7">
    <location>
        <begin position="166"/>
        <end position="186"/>
    </location>
</feature>
<evidence type="ECO:0000313" key="9">
    <source>
        <dbReference type="EMBL" id="SNY89534.1"/>
    </source>
</evidence>
<organism evidence="9 10">
    <name type="scientific">Nocardia amikacinitolerans</name>
    <dbReference type="NCBI Taxonomy" id="756689"/>
    <lineage>
        <taxon>Bacteria</taxon>
        <taxon>Bacillati</taxon>
        <taxon>Actinomycetota</taxon>
        <taxon>Actinomycetes</taxon>
        <taxon>Mycobacteriales</taxon>
        <taxon>Nocardiaceae</taxon>
        <taxon>Nocardia</taxon>
    </lineage>
</organism>
<dbReference type="CDD" id="cd17325">
    <property type="entry name" value="MFS_MdtG_SLC18_like"/>
    <property type="match status" value="1"/>
</dbReference>
<dbReference type="AlphaFoldDB" id="A0A285LX66"/>
<dbReference type="GO" id="GO:0005886">
    <property type="term" value="C:plasma membrane"/>
    <property type="evidence" value="ECO:0007669"/>
    <property type="project" value="UniProtKB-SubCell"/>
</dbReference>
<keyword evidence="2" id="KW-0813">Transport</keyword>
<dbReference type="PROSITE" id="PS50850">
    <property type="entry name" value="MFS"/>
    <property type="match status" value="1"/>
</dbReference>
<feature type="transmembrane region" description="Helical" evidence="7">
    <location>
        <begin position="139"/>
        <end position="160"/>
    </location>
</feature>
<evidence type="ECO:0000259" key="8">
    <source>
        <dbReference type="PROSITE" id="PS50850"/>
    </source>
</evidence>
<feature type="transmembrane region" description="Helical" evidence="7">
    <location>
        <begin position="335"/>
        <end position="358"/>
    </location>
</feature>
<evidence type="ECO:0000256" key="5">
    <source>
        <dbReference type="ARBA" id="ARBA00023136"/>
    </source>
</evidence>
<dbReference type="SUPFAM" id="SSF103473">
    <property type="entry name" value="MFS general substrate transporter"/>
    <property type="match status" value="1"/>
</dbReference>
<proteinExistence type="predicted"/>
<dbReference type="EMBL" id="OBEG01000009">
    <property type="protein sequence ID" value="SNY89534.1"/>
    <property type="molecule type" value="Genomic_DNA"/>
</dbReference>
<evidence type="ECO:0000256" key="7">
    <source>
        <dbReference type="SAM" id="Phobius"/>
    </source>
</evidence>
<feature type="transmembrane region" description="Helical" evidence="7">
    <location>
        <begin position="12"/>
        <end position="35"/>
    </location>
</feature>
<evidence type="ECO:0000256" key="6">
    <source>
        <dbReference type="SAM" id="MobiDB-lite"/>
    </source>
</evidence>
<feature type="transmembrane region" description="Helical" evidence="7">
    <location>
        <begin position="296"/>
        <end position="323"/>
    </location>
</feature>
<feature type="domain" description="Major facilitator superfamily (MFS) profile" evidence="8">
    <location>
        <begin position="13"/>
        <end position="390"/>
    </location>
</feature>
<gene>
    <name evidence="9" type="ORF">SAMN04244553_6553</name>
</gene>
<feature type="transmembrane region" description="Helical" evidence="7">
    <location>
        <begin position="80"/>
        <end position="103"/>
    </location>
</feature>
<sequence length="416" mass="41629">MSAPTSAKSSTAAVVVACVALFTDMFIYGLAIPVLPLLPATVDAGPAATGLLFASYAAAMLAATPVAGALVDRRGPRTSLLLGLFGLAAATVVFAVGAPFWLLLVGRSLQGFAAGMAWVASLSLIAATVPFAKRGPMMGAAMSMISVGILLGPPVGGLLVEHFGTVVPFLLAAALAVLDGIARVVFVRVDHHATDDPTGPVAVLRVPGTGPVVVVVLLSAAMIAAIEPVLPLHLSRAFGTSALGIGLLFGLTVVVGAVLNPIVGALIGKVDARVLVVIGILTATAGLVVLGRSDLLWLVIVAMVLLGPAVAFLSAPATTLIGFQGQHTDPPALGGAYTLFNLAYGTGLMAGPALAGALTDAFDLRVALLILGAALLATGLTVAARLPDGLSVSGVAAAESGEPRREHSRGGSREHQ</sequence>
<reference evidence="9 10" key="1">
    <citation type="submission" date="2017-09" db="EMBL/GenBank/DDBJ databases">
        <authorList>
            <person name="Ehlers B."/>
            <person name="Leendertz F.H."/>
        </authorList>
    </citation>
    <scope>NUCLEOTIDE SEQUENCE [LARGE SCALE GENOMIC DNA]</scope>
    <source>
        <strain evidence="9 10">DSM 45537</strain>
    </source>
</reference>
<feature type="transmembrane region" description="Helical" evidence="7">
    <location>
        <begin position="238"/>
        <end position="260"/>
    </location>
</feature>
<dbReference type="InterPro" id="IPR011701">
    <property type="entry name" value="MFS"/>
</dbReference>
<feature type="transmembrane region" description="Helical" evidence="7">
    <location>
        <begin position="206"/>
        <end position="226"/>
    </location>
</feature>
<dbReference type="InterPro" id="IPR001958">
    <property type="entry name" value="Tet-R_TetA/multi-R_MdtG-like"/>
</dbReference>
<feature type="transmembrane region" description="Helical" evidence="7">
    <location>
        <begin position="109"/>
        <end position="132"/>
    </location>
</feature>
<keyword evidence="3 7" id="KW-0812">Transmembrane</keyword>
<feature type="transmembrane region" description="Helical" evidence="7">
    <location>
        <begin position="272"/>
        <end position="290"/>
    </location>
</feature>
<feature type="region of interest" description="Disordered" evidence="6">
    <location>
        <begin position="396"/>
        <end position="416"/>
    </location>
</feature>
<feature type="transmembrane region" description="Helical" evidence="7">
    <location>
        <begin position="364"/>
        <end position="384"/>
    </location>
</feature>
<evidence type="ECO:0000256" key="3">
    <source>
        <dbReference type="ARBA" id="ARBA00022692"/>
    </source>
</evidence>
<keyword evidence="5 7" id="KW-0472">Membrane</keyword>
<feature type="compositionally biased region" description="Basic and acidic residues" evidence="6">
    <location>
        <begin position="401"/>
        <end position="416"/>
    </location>
</feature>
<keyword evidence="4 7" id="KW-1133">Transmembrane helix</keyword>
<dbReference type="InterPro" id="IPR036259">
    <property type="entry name" value="MFS_trans_sf"/>
</dbReference>
<keyword evidence="10" id="KW-1185">Reference proteome</keyword>
<feature type="transmembrane region" description="Helical" evidence="7">
    <location>
        <begin position="47"/>
        <end position="68"/>
    </location>
</feature>